<reference evidence="2 3" key="1">
    <citation type="submission" date="2020-01" db="EMBL/GenBank/DDBJ databases">
        <authorList>
            <person name="Gupta K D."/>
        </authorList>
    </citation>
    <scope>NUCLEOTIDE SEQUENCE [LARGE SCALE GENOMIC DNA]</scope>
</reference>
<sequence length="384" mass="39528">MSPTPTLPAVANSSCSLTTYSDPSTSSFNASTTLSSWMLPVTSSSLTSTDEAVSSTTTPRPYETVVLLPTTWPTFPGPLTLETSQVSVFSPSTSTSSAPSKSALGQPTLTQGGVGSASQSLPVEGDADPTGEFWQYHLKRTSSPNRKIVEFISDKEGEYQAPPAPRSLIFLLEYDGCTSEDSVARFPRSAPTDRSGLIHESHSASQIFKSFFMQVFGGKNEAPGANPEFRSQLSPSSSAMSTSSSTTPSIPSSVAIHTMSSLSGPPGAPSPVQLPSTWPTIPATIDGVLGSSSSTTTTTIDGVLGPSSSTPTTTIDGIVGPSSPTTTTTSTPTTFSLAGDSATPAPQDTTASIPALSTNRSTRKALGKRGLLAVLSIIAASIFA</sequence>
<feature type="region of interest" description="Disordered" evidence="1">
    <location>
        <begin position="89"/>
        <end position="122"/>
    </location>
</feature>
<feature type="compositionally biased region" description="Low complexity" evidence="1">
    <location>
        <begin position="234"/>
        <end position="253"/>
    </location>
</feature>
<feature type="region of interest" description="Disordered" evidence="1">
    <location>
        <begin position="222"/>
        <end position="332"/>
    </location>
</feature>
<dbReference type="EMBL" id="CACVBS010000056">
    <property type="protein sequence ID" value="CAA7266658.1"/>
    <property type="molecule type" value="Genomic_DNA"/>
</dbReference>
<evidence type="ECO:0000256" key="1">
    <source>
        <dbReference type="SAM" id="MobiDB-lite"/>
    </source>
</evidence>
<protein>
    <submittedName>
        <fullName evidence="2">Uncharacterized protein</fullName>
    </submittedName>
</protein>
<organism evidence="2 3">
    <name type="scientific">Cyclocybe aegerita</name>
    <name type="common">Black poplar mushroom</name>
    <name type="synonym">Agrocybe aegerita</name>
    <dbReference type="NCBI Taxonomy" id="1973307"/>
    <lineage>
        <taxon>Eukaryota</taxon>
        <taxon>Fungi</taxon>
        <taxon>Dikarya</taxon>
        <taxon>Basidiomycota</taxon>
        <taxon>Agaricomycotina</taxon>
        <taxon>Agaricomycetes</taxon>
        <taxon>Agaricomycetidae</taxon>
        <taxon>Agaricales</taxon>
        <taxon>Agaricineae</taxon>
        <taxon>Bolbitiaceae</taxon>
        <taxon>Cyclocybe</taxon>
    </lineage>
</organism>
<name>A0A8S0W8D3_CYCAE</name>
<evidence type="ECO:0000313" key="3">
    <source>
        <dbReference type="Proteomes" id="UP000467700"/>
    </source>
</evidence>
<dbReference type="Proteomes" id="UP000467700">
    <property type="component" value="Unassembled WGS sequence"/>
</dbReference>
<comment type="caution">
    <text evidence="2">The sequence shown here is derived from an EMBL/GenBank/DDBJ whole genome shotgun (WGS) entry which is preliminary data.</text>
</comment>
<dbReference type="AlphaFoldDB" id="A0A8S0W8D3"/>
<feature type="compositionally biased region" description="Polar residues" evidence="1">
    <location>
        <begin position="105"/>
        <end position="121"/>
    </location>
</feature>
<feature type="compositionally biased region" description="Polar residues" evidence="1">
    <location>
        <begin position="306"/>
        <end position="315"/>
    </location>
</feature>
<gene>
    <name evidence="2" type="ORF">AAE3_LOCUS9006</name>
</gene>
<accession>A0A8S0W8D3</accession>
<feature type="compositionally biased region" description="Low complexity" evidence="1">
    <location>
        <begin position="89"/>
        <end position="103"/>
    </location>
</feature>
<keyword evidence="3" id="KW-1185">Reference proteome</keyword>
<evidence type="ECO:0000313" key="2">
    <source>
        <dbReference type="EMBL" id="CAA7266658.1"/>
    </source>
</evidence>
<feature type="compositionally biased region" description="Low complexity" evidence="1">
    <location>
        <begin position="321"/>
        <end position="332"/>
    </location>
</feature>
<proteinExistence type="predicted"/>